<dbReference type="SUPFAM" id="SSF47473">
    <property type="entry name" value="EF-hand"/>
    <property type="match status" value="1"/>
</dbReference>
<evidence type="ECO:0000313" key="5">
    <source>
        <dbReference type="Proteomes" id="UP000663829"/>
    </source>
</evidence>
<dbReference type="Proteomes" id="UP000663829">
    <property type="component" value="Unassembled WGS sequence"/>
</dbReference>
<dbReference type="Gene3D" id="1.10.238.10">
    <property type="entry name" value="EF-hand"/>
    <property type="match status" value="1"/>
</dbReference>
<feature type="domain" description="EF-hand" evidence="1">
    <location>
        <begin position="47"/>
        <end position="65"/>
    </location>
</feature>
<gene>
    <name evidence="2" type="ORF">GPM918_LOCUS45383</name>
    <name evidence="4" type="ORF">SRO942_LOCUS47833</name>
    <name evidence="3" type="ORF">TMI583_LOCUS46504</name>
</gene>
<evidence type="ECO:0000259" key="1">
    <source>
        <dbReference type="Pfam" id="PF13202"/>
    </source>
</evidence>
<dbReference type="InterPro" id="IPR011992">
    <property type="entry name" value="EF-hand-dom_pair"/>
</dbReference>
<dbReference type="GO" id="GO:0005509">
    <property type="term" value="F:calcium ion binding"/>
    <property type="evidence" value="ECO:0007669"/>
    <property type="project" value="InterPro"/>
</dbReference>
<name>A0A816EE60_9BILA</name>
<dbReference type="Pfam" id="PF13202">
    <property type="entry name" value="EF-hand_5"/>
    <property type="match status" value="3"/>
</dbReference>
<dbReference type="EMBL" id="CAJOBA010086748">
    <property type="protein sequence ID" value="CAF4466805.1"/>
    <property type="molecule type" value="Genomic_DNA"/>
</dbReference>
<dbReference type="EMBL" id="CAJNOQ010050463">
    <property type="protein sequence ID" value="CAF1648725.1"/>
    <property type="molecule type" value="Genomic_DNA"/>
</dbReference>
<reference evidence="2" key="1">
    <citation type="submission" date="2021-02" db="EMBL/GenBank/DDBJ databases">
        <authorList>
            <person name="Nowell W R."/>
        </authorList>
    </citation>
    <scope>NUCLEOTIDE SEQUENCE</scope>
</reference>
<comment type="caution">
    <text evidence="2">The sequence shown here is derived from an EMBL/GenBank/DDBJ whole genome shotgun (WGS) entry which is preliminary data.</text>
</comment>
<dbReference type="AlphaFoldDB" id="A0A816EE60"/>
<keyword evidence="5" id="KW-1185">Reference proteome</keyword>
<organism evidence="2 5">
    <name type="scientific">Didymodactylos carnosus</name>
    <dbReference type="NCBI Taxonomy" id="1234261"/>
    <lineage>
        <taxon>Eukaryota</taxon>
        <taxon>Metazoa</taxon>
        <taxon>Spiralia</taxon>
        <taxon>Gnathifera</taxon>
        <taxon>Rotifera</taxon>
        <taxon>Eurotatoria</taxon>
        <taxon>Bdelloidea</taxon>
        <taxon>Philodinida</taxon>
        <taxon>Philodinidae</taxon>
        <taxon>Didymodactylos</taxon>
    </lineage>
</organism>
<dbReference type="OrthoDB" id="293868at2759"/>
<dbReference type="Proteomes" id="UP000681722">
    <property type="component" value="Unassembled WGS sequence"/>
</dbReference>
<proteinExistence type="predicted"/>
<feature type="domain" description="EF-hand" evidence="1">
    <location>
        <begin position="22"/>
        <end position="41"/>
    </location>
</feature>
<dbReference type="EMBL" id="CAJOBC010120668">
    <property type="protein sequence ID" value="CAF4572781.1"/>
    <property type="molecule type" value="Genomic_DNA"/>
</dbReference>
<evidence type="ECO:0000313" key="3">
    <source>
        <dbReference type="EMBL" id="CAF4466805.1"/>
    </source>
</evidence>
<protein>
    <recommendedName>
        <fullName evidence="1">EF-hand domain-containing protein</fullName>
    </recommendedName>
</protein>
<sequence length="86" mass="9874">MAFDGNRDGYINQAEARDAAEFRAGDMTRDGALNPAEFGRVENPREFGQYDSNRDGLVDTPEYERGEAREFDHQRELDWETGNIFP</sequence>
<dbReference type="InterPro" id="IPR002048">
    <property type="entry name" value="EF_hand_dom"/>
</dbReference>
<accession>A0A816EE60</accession>
<evidence type="ECO:0000313" key="4">
    <source>
        <dbReference type="EMBL" id="CAF4572781.1"/>
    </source>
</evidence>
<feature type="domain" description="EF-hand" evidence="1">
    <location>
        <begin position="2"/>
        <end position="15"/>
    </location>
</feature>
<evidence type="ECO:0000313" key="2">
    <source>
        <dbReference type="EMBL" id="CAF1648725.1"/>
    </source>
</evidence>
<dbReference type="Proteomes" id="UP000682733">
    <property type="component" value="Unassembled WGS sequence"/>
</dbReference>